<dbReference type="EMBL" id="NKHG01000121">
    <property type="protein sequence ID" value="PCK18158.1"/>
    <property type="molecule type" value="Genomic_DNA"/>
</dbReference>
<accession>A0A2A5ILE1</accession>
<dbReference type="Proteomes" id="UP000228754">
    <property type="component" value="Unassembled WGS sequence"/>
</dbReference>
<protein>
    <submittedName>
        <fullName evidence="1">Uncharacterized protein</fullName>
    </submittedName>
</protein>
<reference evidence="1 2" key="1">
    <citation type="submission" date="2017-06" db="EMBL/GenBank/DDBJ databases">
        <title>Draft Genome Sequence of Bacillus sp Strain 36R Isolated from saline sediment at Atanasia, Sonora, Mexico.</title>
        <authorList>
            <person name="Sanchez Diaz R."/>
            <person name="Quiroz Macias M.E."/>
            <person name="Ibarra Gamez J.C."/>
            <person name="Enciso Ibarra J."/>
            <person name="Gomez Gil B."/>
            <person name="Galaviz Silva L."/>
        </authorList>
    </citation>
    <scope>NUCLEOTIDE SEQUENCE [LARGE SCALE GENOMIC DNA]</scope>
    <source>
        <strain evidence="1 2">36R_ATNSAL</strain>
    </source>
</reference>
<organism evidence="1 2">
    <name type="scientific">Bacillus pumilus</name>
    <name type="common">Bacillus mesentericus</name>
    <dbReference type="NCBI Taxonomy" id="1408"/>
    <lineage>
        <taxon>Bacteria</taxon>
        <taxon>Bacillati</taxon>
        <taxon>Bacillota</taxon>
        <taxon>Bacilli</taxon>
        <taxon>Bacillales</taxon>
        <taxon>Bacillaceae</taxon>
        <taxon>Bacillus</taxon>
    </lineage>
</organism>
<comment type="caution">
    <text evidence="1">The sequence shown here is derived from an EMBL/GenBank/DDBJ whole genome shotgun (WGS) entry which is preliminary data.</text>
</comment>
<evidence type="ECO:0000313" key="1">
    <source>
        <dbReference type="EMBL" id="PCK18158.1"/>
    </source>
</evidence>
<gene>
    <name evidence="1" type="ORF">CEY02_19295</name>
</gene>
<dbReference type="AlphaFoldDB" id="A0A2A5ILE1"/>
<name>A0A2A5ILE1_BACPU</name>
<sequence>MSNVYSWYGIDFKRSASKNIQNAFEEWLNLIKDELHKYFGASETETLQELLDESNNDKYFVEWFNEIGFSSLQQMNVEMVLEEDRFVNFVEFDKFLIENEHEWEEEHKEMRGTLISAIKVMPETMRMLY</sequence>
<proteinExistence type="predicted"/>
<evidence type="ECO:0000313" key="2">
    <source>
        <dbReference type="Proteomes" id="UP000228754"/>
    </source>
</evidence>